<name>Q6APQ3_DESPS</name>
<keyword evidence="2" id="KW-1185">Reference proteome</keyword>
<reference evidence="2" key="1">
    <citation type="journal article" date="2004" name="Environ. Microbiol.">
        <title>The genome of Desulfotalea psychrophila, a sulfate-reducing bacterium from permanently cold Arctic sediments.</title>
        <authorList>
            <person name="Rabus R."/>
            <person name="Ruepp A."/>
            <person name="Frickey T."/>
            <person name="Rattei T."/>
            <person name="Fartmann B."/>
            <person name="Stark M."/>
            <person name="Bauer M."/>
            <person name="Zibat A."/>
            <person name="Lombardot T."/>
            <person name="Becker I."/>
            <person name="Amann J."/>
            <person name="Gellner K."/>
            <person name="Teeling H."/>
            <person name="Leuschner W.D."/>
            <person name="Gloeckner F.-O."/>
            <person name="Lupas A.N."/>
            <person name="Amann R."/>
            <person name="Klenk H.-P."/>
        </authorList>
    </citation>
    <scope>NUCLEOTIDE SEQUENCE [LARGE SCALE GENOMIC DNA]</scope>
    <source>
        <strain evidence="2">DSM 12343 / LSv54</strain>
    </source>
</reference>
<gene>
    <name evidence="1" type="ordered locus">DP0942</name>
</gene>
<dbReference type="EMBL" id="CR522870">
    <property type="protein sequence ID" value="CAG35671.1"/>
    <property type="molecule type" value="Genomic_DNA"/>
</dbReference>
<dbReference type="STRING" id="177439.DP0942"/>
<dbReference type="AlphaFoldDB" id="Q6APQ3"/>
<dbReference type="Proteomes" id="UP000000602">
    <property type="component" value="Chromosome"/>
</dbReference>
<evidence type="ECO:0000313" key="2">
    <source>
        <dbReference type="Proteomes" id="UP000000602"/>
    </source>
</evidence>
<proteinExistence type="predicted"/>
<sequence length="67" mass="7666">MLFPSLDTDEQLSNFRSILSNTEGGYLLHTIKPKPYCLTKRCLLYRPFPKMLIPLSSKLTPPGTLIR</sequence>
<dbReference type="KEGG" id="dps:DP0942"/>
<protein>
    <submittedName>
        <fullName evidence="1">Uncharacterized protein</fullName>
    </submittedName>
</protein>
<organism evidence="1 2">
    <name type="scientific">Desulfotalea psychrophila (strain LSv54 / DSM 12343)</name>
    <dbReference type="NCBI Taxonomy" id="177439"/>
    <lineage>
        <taxon>Bacteria</taxon>
        <taxon>Pseudomonadati</taxon>
        <taxon>Thermodesulfobacteriota</taxon>
        <taxon>Desulfobulbia</taxon>
        <taxon>Desulfobulbales</taxon>
        <taxon>Desulfocapsaceae</taxon>
        <taxon>Desulfotalea</taxon>
    </lineage>
</organism>
<evidence type="ECO:0000313" key="1">
    <source>
        <dbReference type="EMBL" id="CAG35671.1"/>
    </source>
</evidence>
<dbReference type="HOGENOM" id="CLU_2805508_0_0_7"/>
<accession>Q6APQ3</accession>